<dbReference type="SUPFAM" id="SSF51735">
    <property type="entry name" value="NAD(P)-binding Rossmann-fold domains"/>
    <property type="match status" value="1"/>
</dbReference>
<dbReference type="Gene3D" id="3.40.50.720">
    <property type="entry name" value="NAD(P)-binding Rossmann-like Domain"/>
    <property type="match status" value="1"/>
</dbReference>
<dbReference type="PANTHER" id="PTHR48079:SF6">
    <property type="entry name" value="NAD(P)-BINDING DOMAIN-CONTAINING PROTEIN-RELATED"/>
    <property type="match status" value="1"/>
</dbReference>
<dbReference type="Pfam" id="PF01370">
    <property type="entry name" value="Epimerase"/>
    <property type="match status" value="1"/>
</dbReference>
<dbReference type="RefSeq" id="WP_124965391.1">
    <property type="nucleotide sequence ID" value="NZ_RRAZ01000017.1"/>
</dbReference>
<proteinExistence type="predicted"/>
<dbReference type="GO" id="GO:0004029">
    <property type="term" value="F:aldehyde dehydrogenase (NAD+) activity"/>
    <property type="evidence" value="ECO:0007669"/>
    <property type="project" value="TreeGrafter"/>
</dbReference>
<dbReference type="GO" id="GO:0005737">
    <property type="term" value="C:cytoplasm"/>
    <property type="evidence" value="ECO:0007669"/>
    <property type="project" value="TreeGrafter"/>
</dbReference>
<sequence>MRVLVTGATGFLGGALIRSLSREGRDVVGTGRSGAALAALEAEGIRTVAADLSDPASLAVLTLAGPFDAVVHTAALSSPFGPLAAFRAANVAGTAQALAVARACAVRRFVQISSPAVAFAARDQINLSETAPLPAPINHYARTKREAEDLVLDTPEVGPIILRPRGIYGAGDTALLPRLLRVAKGRPLPMLRGGEAAIDLTHVDDVVSAIRAALDAPEEAERAVYNISGGEMLSVVEIVEAACERAGFTPRWRPLPWRGAMAVARFVEFAARLRGHEPMITPYSLALFAFRQSLDLSRAREALGWQPQISFEEGLRRTFGPAP</sequence>
<dbReference type="InterPro" id="IPR036291">
    <property type="entry name" value="NAD(P)-bd_dom_sf"/>
</dbReference>
<evidence type="ECO:0000313" key="3">
    <source>
        <dbReference type="Proteomes" id="UP000282125"/>
    </source>
</evidence>
<dbReference type="AlphaFoldDB" id="A0A3P3DH03"/>
<gene>
    <name evidence="2" type="ORF">EG244_12830</name>
</gene>
<comment type="caution">
    <text evidence="2">The sequence shown here is derived from an EMBL/GenBank/DDBJ whole genome shotgun (WGS) entry which is preliminary data.</text>
</comment>
<dbReference type="Proteomes" id="UP000282125">
    <property type="component" value="Unassembled WGS sequence"/>
</dbReference>
<reference evidence="2 3" key="1">
    <citation type="submission" date="2018-11" db="EMBL/GenBank/DDBJ databases">
        <title>Gemmobacter sp. nov., YIM 102744-1 draft genome.</title>
        <authorList>
            <person name="Li G."/>
            <person name="Jiang Y."/>
        </authorList>
    </citation>
    <scope>NUCLEOTIDE SEQUENCE [LARGE SCALE GENOMIC DNA]</scope>
    <source>
        <strain evidence="2 3">YIM 102744-1</strain>
    </source>
</reference>
<dbReference type="EMBL" id="RRAZ01000017">
    <property type="protein sequence ID" value="RRH73557.1"/>
    <property type="molecule type" value="Genomic_DNA"/>
</dbReference>
<protein>
    <submittedName>
        <fullName evidence="2">NAD(P)-dependent oxidoreductase</fullName>
    </submittedName>
</protein>
<dbReference type="InterPro" id="IPR051783">
    <property type="entry name" value="NAD(P)-dependent_oxidoreduct"/>
</dbReference>
<organism evidence="2 3">
    <name type="scientific">Falsigemmobacter faecalis</name>
    <dbReference type="NCBI Taxonomy" id="2488730"/>
    <lineage>
        <taxon>Bacteria</taxon>
        <taxon>Pseudomonadati</taxon>
        <taxon>Pseudomonadota</taxon>
        <taxon>Alphaproteobacteria</taxon>
        <taxon>Rhodobacterales</taxon>
        <taxon>Paracoccaceae</taxon>
        <taxon>Falsigemmobacter</taxon>
    </lineage>
</organism>
<evidence type="ECO:0000313" key="2">
    <source>
        <dbReference type="EMBL" id="RRH73557.1"/>
    </source>
</evidence>
<dbReference type="PANTHER" id="PTHR48079">
    <property type="entry name" value="PROTEIN YEEZ"/>
    <property type="match status" value="1"/>
</dbReference>
<dbReference type="OrthoDB" id="367683at2"/>
<accession>A0A3P3DH03</accession>
<feature type="domain" description="NAD-dependent epimerase/dehydratase" evidence="1">
    <location>
        <begin position="3"/>
        <end position="227"/>
    </location>
</feature>
<keyword evidence="3" id="KW-1185">Reference proteome</keyword>
<name>A0A3P3DH03_9RHOB</name>
<dbReference type="InterPro" id="IPR001509">
    <property type="entry name" value="Epimerase_deHydtase"/>
</dbReference>
<evidence type="ECO:0000259" key="1">
    <source>
        <dbReference type="Pfam" id="PF01370"/>
    </source>
</evidence>